<keyword evidence="6" id="KW-0906">Nuclear pore complex</keyword>
<keyword evidence="3" id="KW-0509">mRNA transport</keyword>
<feature type="compositionally biased region" description="Polar residues" evidence="8">
    <location>
        <begin position="672"/>
        <end position="699"/>
    </location>
</feature>
<feature type="compositionally biased region" description="Polar residues" evidence="8">
    <location>
        <begin position="1092"/>
        <end position="1115"/>
    </location>
</feature>
<evidence type="ECO:0000256" key="6">
    <source>
        <dbReference type="ARBA" id="ARBA00023132"/>
    </source>
</evidence>
<feature type="region of interest" description="Disordered" evidence="8">
    <location>
        <begin position="587"/>
        <end position="612"/>
    </location>
</feature>
<feature type="compositionally biased region" description="Basic and acidic residues" evidence="8">
    <location>
        <begin position="281"/>
        <end position="290"/>
    </location>
</feature>
<feature type="compositionally biased region" description="Polar residues" evidence="8">
    <location>
        <begin position="882"/>
        <end position="893"/>
    </location>
</feature>
<feature type="compositionally biased region" description="Polar residues" evidence="8">
    <location>
        <begin position="734"/>
        <end position="745"/>
    </location>
</feature>
<dbReference type="Pfam" id="PF08911">
    <property type="entry name" value="NUP50"/>
    <property type="match status" value="1"/>
</dbReference>
<feature type="compositionally biased region" description="Polar residues" evidence="8">
    <location>
        <begin position="233"/>
        <end position="268"/>
    </location>
</feature>
<dbReference type="Proteomes" id="UP001147746">
    <property type="component" value="Unassembled WGS sequence"/>
</dbReference>
<feature type="compositionally biased region" description="Low complexity" evidence="8">
    <location>
        <begin position="467"/>
        <end position="479"/>
    </location>
</feature>
<feature type="compositionally biased region" description="Low complexity" evidence="8">
    <location>
        <begin position="109"/>
        <end position="159"/>
    </location>
</feature>
<feature type="compositionally biased region" description="Polar residues" evidence="8">
    <location>
        <begin position="1053"/>
        <end position="1081"/>
    </location>
</feature>
<dbReference type="AlphaFoldDB" id="A0A9W9PQ70"/>
<feature type="compositionally biased region" description="Polar residues" evidence="8">
    <location>
        <begin position="1006"/>
        <end position="1031"/>
    </location>
</feature>
<feature type="compositionally biased region" description="Polar residues" evidence="8">
    <location>
        <begin position="324"/>
        <end position="333"/>
    </location>
</feature>
<feature type="region of interest" description="Disordered" evidence="8">
    <location>
        <begin position="1"/>
        <end position="568"/>
    </location>
</feature>
<dbReference type="GO" id="GO:0015031">
    <property type="term" value="P:protein transport"/>
    <property type="evidence" value="ECO:0007669"/>
    <property type="project" value="UniProtKB-KW"/>
</dbReference>
<evidence type="ECO:0000256" key="7">
    <source>
        <dbReference type="ARBA" id="ARBA00023242"/>
    </source>
</evidence>
<name>A0A9W9PQ70_9EURO</name>
<dbReference type="InterPro" id="IPR011993">
    <property type="entry name" value="PH-like_dom_sf"/>
</dbReference>
<feature type="compositionally biased region" description="Polar residues" evidence="8">
    <location>
        <begin position="535"/>
        <end position="568"/>
    </location>
</feature>
<comment type="subcellular location">
    <subcellularLocation>
        <location evidence="1">Nucleus</location>
        <location evidence="1">Nuclear pore complex</location>
    </subcellularLocation>
</comment>
<feature type="compositionally biased region" description="Low complexity" evidence="8">
    <location>
        <begin position="1032"/>
        <end position="1052"/>
    </location>
</feature>
<feature type="compositionally biased region" description="Polar residues" evidence="8">
    <location>
        <begin position="406"/>
        <end position="415"/>
    </location>
</feature>
<feature type="compositionally biased region" description="Basic and acidic residues" evidence="8">
    <location>
        <begin position="841"/>
        <end position="856"/>
    </location>
</feature>
<dbReference type="InterPro" id="IPR000156">
    <property type="entry name" value="Ran_bind_dom"/>
</dbReference>
<sequence length="1242" mass="127553">MSKRTAQGPQGSKEDENAFAMSSTPDEKPHRATAAQMASRKIKDVRRRPRAGTPTGGAAPPQSSDGAFSSLSSSPAAPAASGFQPTSFNSAPSTGFNFGQSQSQSFPGASSGPTQQTQPTQAASTPFSFGGSGSTGFNFSSSGFGGSAPSSNPFSFNAATSTPQSTPGASTSFGGFGNQPTSQPSFSNGLFGAQQNAGTSASTSAFGGQGSTANSASESMQMSPDAKPKAPSFNANSSATPQNNIFGGSSGTSNLFSSKPATTPSSNPFGGLNIPSATEKPTSDKADDSAAKPAFATQSTPAQPFSGIFGATPAASTPEPAKASTPSIFSSAPATGGNLFAHKQAPSESAKANSSQPSLNNIFSSKPAAETPAPSNPFAPKAASEQNAAAPSNNNSQPFKNLFGNGASSQPTFGNMSPAKPANEVTNLFAPKPAADQTSEKPTDPQPFKGLFGGKSMAAQPSEAEKTGSTSFGSLFGTSPAPKSSEPEKAHSTPEPNLFTPKSAGEQEKPAGANPFGSLLGAKSPAPSSSPSKDIQPTPSTGSNLFASKPATSTSQTSGNLFGGNLATSAPKQPQAFLDIYSQSGTATSTDFDPASRLPQSELPASATKEATGKSELFWKVKSLSQFYQKEILKCEAGSDAFDNLVLFYMKARQAMGAPLKPKGGVKFKGNAYSNKPTAHAQNPAVTADANSSNTARLFSQSYSSPSSSPAKPVDAPSQAKYSAAPEPKANPFASLSTETANATPKENLFAMASTGNATTPAEKAPNAASPAAPKLAGNMFASLNPAGAPVTSGVPKFGNGSAGVDFMAQFKKKAEENEAKEKAKRKAEEFDSDEDDEAEWERQDAEKQREKRAKLEGTSMKKSVFVPGEGFKFIDADEPSGSDSGASASQPAEKSPLTAASPAPSTTSIFESSSRPLSNSQNIFGRLSETPQPSDNGKDSDDSDSEAKGSSPKRRASEANGDEDDSSRKDKRTKGSDVAKSSLDTPIPPPTAAAGRSLFDRVDSSAPQQGSTNTSSLFASSFGKPTTTQNLSLGASGLFGSSPGPAAPSFGQTSAPQKEQPPSKSSLFASSPAPTDNTWKPSMPIKFGNDSIASSVPTPASTQASSLGNATSGDATPDEEAAPGAIFDLSSAVNGEQDETVEFECRARAFKLATGWTSQGTGIIKLLKHPDTGRSRIVLRSDPGGNVILNTYLQKELDYAKMNNSVQCMVPQADGKPEHWAIRVKAEFIDGLHNKIEELKN</sequence>
<feature type="compositionally biased region" description="Polar residues" evidence="8">
    <location>
        <begin position="1"/>
        <end position="10"/>
    </location>
</feature>
<accession>A0A9W9PQ70</accession>
<organism evidence="10 11">
    <name type="scientific">Penicillium atrosanguineum</name>
    <dbReference type="NCBI Taxonomy" id="1132637"/>
    <lineage>
        <taxon>Eukaryota</taxon>
        <taxon>Fungi</taxon>
        <taxon>Dikarya</taxon>
        <taxon>Ascomycota</taxon>
        <taxon>Pezizomycotina</taxon>
        <taxon>Eurotiomycetes</taxon>
        <taxon>Eurotiomycetidae</taxon>
        <taxon>Eurotiales</taxon>
        <taxon>Aspergillaceae</taxon>
        <taxon>Penicillium</taxon>
    </lineage>
</organism>
<proteinExistence type="predicted"/>
<feature type="compositionally biased region" description="Low complexity" evidence="8">
    <location>
        <begin position="379"/>
        <end position="398"/>
    </location>
</feature>
<feature type="compositionally biased region" description="Low complexity" evidence="8">
    <location>
        <begin position="522"/>
        <end position="533"/>
    </location>
</feature>
<feature type="compositionally biased region" description="Low complexity" evidence="8">
    <location>
        <begin position="51"/>
        <end position="83"/>
    </location>
</feature>
<dbReference type="GO" id="GO:0005643">
    <property type="term" value="C:nuclear pore"/>
    <property type="evidence" value="ECO:0007669"/>
    <property type="project" value="UniProtKB-SubCell"/>
</dbReference>
<dbReference type="SUPFAM" id="SSF50729">
    <property type="entry name" value="PH domain-like"/>
    <property type="match status" value="1"/>
</dbReference>
<dbReference type="PANTHER" id="PTHR38697">
    <property type="entry name" value="NUCLEAR PORE COMPLEX PROTEIN SIMILAR TO S. CEREVISIAE NUP2 (EUROFUNG)"/>
    <property type="match status" value="1"/>
</dbReference>
<keyword evidence="11" id="KW-1185">Reference proteome</keyword>
<dbReference type="SMART" id="SM00160">
    <property type="entry name" value="RanBD"/>
    <property type="match status" value="1"/>
</dbReference>
<evidence type="ECO:0000256" key="8">
    <source>
        <dbReference type="SAM" id="MobiDB-lite"/>
    </source>
</evidence>
<dbReference type="GO" id="GO:0051028">
    <property type="term" value="P:mRNA transport"/>
    <property type="evidence" value="ECO:0007669"/>
    <property type="project" value="UniProtKB-KW"/>
</dbReference>
<feature type="compositionally biased region" description="Polar residues" evidence="8">
    <location>
        <begin position="160"/>
        <end position="222"/>
    </location>
</feature>
<feature type="compositionally biased region" description="Basic and acidic residues" evidence="8">
    <location>
        <begin position="815"/>
        <end position="830"/>
    </location>
</feature>
<evidence type="ECO:0000256" key="5">
    <source>
        <dbReference type="ARBA" id="ARBA00023010"/>
    </source>
</evidence>
<dbReference type="PROSITE" id="PS50196">
    <property type="entry name" value="RANBD1"/>
    <property type="match status" value="1"/>
</dbReference>
<feature type="compositionally biased region" description="Acidic residues" evidence="8">
    <location>
        <begin position="831"/>
        <end position="840"/>
    </location>
</feature>
<evidence type="ECO:0000256" key="4">
    <source>
        <dbReference type="ARBA" id="ARBA00022927"/>
    </source>
</evidence>
<keyword evidence="2" id="KW-0813">Transport</keyword>
<feature type="region of interest" description="Disordered" evidence="8">
    <location>
        <begin position="669"/>
        <end position="803"/>
    </location>
</feature>
<feature type="compositionally biased region" description="Low complexity" evidence="8">
    <location>
        <begin position="761"/>
        <end position="777"/>
    </location>
</feature>
<keyword evidence="4" id="KW-0653">Protein transport</keyword>
<feature type="compositionally biased region" description="Polar residues" evidence="8">
    <location>
        <begin position="904"/>
        <end position="936"/>
    </location>
</feature>
<evidence type="ECO:0000313" key="11">
    <source>
        <dbReference type="Proteomes" id="UP001147746"/>
    </source>
</evidence>
<keyword evidence="5" id="KW-0811">Translocation</keyword>
<dbReference type="InterPro" id="IPR053074">
    <property type="entry name" value="NPC_Nucleoporin"/>
</dbReference>
<dbReference type="Gene3D" id="2.30.29.30">
    <property type="entry name" value="Pleckstrin-homology domain (PH domain)/Phosphotyrosine-binding domain (PTB)"/>
    <property type="match status" value="1"/>
</dbReference>
<feature type="region of interest" description="Disordered" evidence="8">
    <location>
        <begin position="815"/>
        <end position="1122"/>
    </location>
</feature>
<reference evidence="10" key="2">
    <citation type="journal article" date="2023" name="IMA Fungus">
        <title>Comparative genomic study of the Penicillium genus elucidates a diverse pangenome and 15 lateral gene transfer events.</title>
        <authorList>
            <person name="Petersen C."/>
            <person name="Sorensen T."/>
            <person name="Nielsen M.R."/>
            <person name="Sondergaard T.E."/>
            <person name="Sorensen J.L."/>
            <person name="Fitzpatrick D.A."/>
            <person name="Frisvad J.C."/>
            <person name="Nielsen K.L."/>
        </authorList>
    </citation>
    <scope>NUCLEOTIDE SEQUENCE</scope>
    <source>
        <strain evidence="10">IBT 21472</strain>
    </source>
</reference>
<feature type="compositionally biased region" description="Polar residues" evidence="8">
    <location>
        <begin position="84"/>
        <end position="108"/>
    </location>
</feature>
<feature type="compositionally biased region" description="Polar residues" evidence="8">
    <location>
        <begin position="346"/>
        <end position="364"/>
    </location>
</feature>
<dbReference type="CDD" id="cd13170">
    <property type="entry name" value="RanBD_NUP50"/>
    <property type="match status" value="1"/>
</dbReference>
<evidence type="ECO:0000313" key="10">
    <source>
        <dbReference type="EMBL" id="KAJ5303607.1"/>
    </source>
</evidence>
<dbReference type="InterPro" id="IPR015007">
    <property type="entry name" value="NUP2/50/61"/>
</dbReference>
<evidence type="ECO:0000256" key="3">
    <source>
        <dbReference type="ARBA" id="ARBA00022816"/>
    </source>
</evidence>
<dbReference type="Pfam" id="PF00638">
    <property type="entry name" value="Ran_BP1"/>
    <property type="match status" value="1"/>
</dbReference>
<keyword evidence="7" id="KW-0539">Nucleus</keyword>
<feature type="compositionally biased region" description="Low complexity" evidence="8">
    <location>
        <begin position="700"/>
        <end position="718"/>
    </location>
</feature>
<feature type="domain" description="RanBD1" evidence="9">
    <location>
        <begin position="1129"/>
        <end position="1242"/>
    </location>
</feature>
<protein>
    <recommendedName>
        <fullName evidence="9">RanBD1 domain-containing protein</fullName>
    </recommendedName>
</protein>
<reference evidence="10" key="1">
    <citation type="submission" date="2022-12" db="EMBL/GenBank/DDBJ databases">
        <authorList>
            <person name="Petersen C."/>
        </authorList>
    </citation>
    <scope>NUCLEOTIDE SEQUENCE</scope>
    <source>
        <strain evidence="10">IBT 21472</strain>
    </source>
</reference>
<dbReference type="EMBL" id="JAPZBO010000009">
    <property type="protein sequence ID" value="KAJ5303607.1"/>
    <property type="molecule type" value="Genomic_DNA"/>
</dbReference>
<comment type="caution">
    <text evidence="10">The sequence shown here is derived from an EMBL/GenBank/DDBJ whole genome shotgun (WGS) entry which is preliminary data.</text>
</comment>
<dbReference type="PANTHER" id="PTHR38697:SF1">
    <property type="entry name" value="NUCLEAR PORE COMPLEX PROTEIN SIMILAR TO S. CEREVISIAE NUP2 (EUROFUNG)"/>
    <property type="match status" value="1"/>
</dbReference>
<evidence type="ECO:0000256" key="2">
    <source>
        <dbReference type="ARBA" id="ARBA00022448"/>
    </source>
</evidence>
<evidence type="ECO:0000259" key="9">
    <source>
        <dbReference type="PROSITE" id="PS50196"/>
    </source>
</evidence>
<evidence type="ECO:0000256" key="1">
    <source>
        <dbReference type="ARBA" id="ARBA00004567"/>
    </source>
</evidence>
<gene>
    <name evidence="10" type="ORF">N7476_010406</name>
</gene>